<dbReference type="InterPro" id="IPR029063">
    <property type="entry name" value="SAM-dependent_MTases_sf"/>
</dbReference>
<feature type="domain" description="Methyltransferase FkbM" evidence="2">
    <location>
        <begin position="29"/>
        <end position="192"/>
    </location>
</feature>
<evidence type="ECO:0000259" key="2">
    <source>
        <dbReference type="Pfam" id="PF05050"/>
    </source>
</evidence>
<reference evidence="4" key="1">
    <citation type="journal article" date="2019" name="Int. J. Syst. Evol. Microbiol.">
        <title>The Global Catalogue of Microorganisms (GCM) 10K type strain sequencing project: providing services to taxonomists for standard genome sequencing and annotation.</title>
        <authorList>
            <consortium name="The Broad Institute Genomics Platform"/>
            <consortium name="The Broad Institute Genome Sequencing Center for Infectious Disease"/>
            <person name="Wu L."/>
            <person name="Ma J."/>
        </authorList>
    </citation>
    <scope>NUCLEOTIDE SEQUENCE [LARGE SCALE GENOMIC DNA]</scope>
    <source>
        <strain evidence="4">CGMCC 4.5798</strain>
    </source>
</reference>
<keyword evidence="3" id="KW-0489">Methyltransferase</keyword>
<dbReference type="SUPFAM" id="SSF53335">
    <property type="entry name" value="S-adenosyl-L-methionine-dependent methyltransferases"/>
    <property type="match status" value="1"/>
</dbReference>
<accession>A0ABW0S6B2</accession>
<dbReference type="NCBIfam" id="TIGR01444">
    <property type="entry name" value="fkbM_fam"/>
    <property type="match status" value="1"/>
</dbReference>
<dbReference type="PANTHER" id="PTHR34203:SF15">
    <property type="entry name" value="SLL1173 PROTEIN"/>
    <property type="match status" value="1"/>
</dbReference>
<dbReference type="RefSeq" id="WP_379775235.1">
    <property type="nucleotide sequence ID" value="NZ_JBHSMZ010000018.1"/>
</dbReference>
<name>A0ABW0S6B2_9BURK</name>
<keyword evidence="3" id="KW-0808">Transferase</keyword>
<sequence>MRFISYAQNNEDVLLWRALGDLKNGFYIDVGANDPVEHSVTKAFYDAGWRGINIEPLPAHIAAFDAQRPGDRNLAIAAGSQNGELTLYDVPAVRGWASPEASVAELHRAEGHEVAELTVPVRTLTSVCEEYVEGEIHFLKIDVEGFEGEVLRGMDFARWRPWVLVIEATVPGSRETNHASWEQLVTDERYHYAWFDGLNRYYVAEEHAELLDSFGIQPNVFDDFIPQHLDSAWRQIDALQEDVGKLDAMLGTVQAHAADVERRATEMERSAAAMAAHSADLERRATEMERSAAEMEQSALAHRAMYEESARQAEMLAQEGERLRQEKQAIEAQLHQSAAWGKEMEQRLLAVFASTSWRITAPMRFVMRRGPDSMANIARRKAKGAARRGLRWVTSREWLRRAVLPLVMRSPRLQDAVSRTLAAAKQATADSAAPAGNVPHLLRELPQSAREALGQLRHAYAPHKE</sequence>
<dbReference type="Pfam" id="PF05050">
    <property type="entry name" value="Methyltransf_21"/>
    <property type="match status" value="1"/>
</dbReference>
<gene>
    <name evidence="3" type="ORF">ACFPO9_22550</name>
</gene>
<comment type="caution">
    <text evidence="3">The sequence shown here is derived from an EMBL/GenBank/DDBJ whole genome shotgun (WGS) entry which is preliminary data.</text>
</comment>
<protein>
    <submittedName>
        <fullName evidence="3">FkbM family methyltransferase</fullName>
    </submittedName>
</protein>
<dbReference type="Gene3D" id="3.40.50.150">
    <property type="entry name" value="Vaccinia Virus protein VP39"/>
    <property type="match status" value="1"/>
</dbReference>
<dbReference type="Proteomes" id="UP001596086">
    <property type="component" value="Unassembled WGS sequence"/>
</dbReference>
<dbReference type="InterPro" id="IPR052514">
    <property type="entry name" value="SAM-dependent_MTase"/>
</dbReference>
<evidence type="ECO:0000313" key="4">
    <source>
        <dbReference type="Proteomes" id="UP001596086"/>
    </source>
</evidence>
<dbReference type="InterPro" id="IPR006342">
    <property type="entry name" value="FkbM_mtfrase"/>
</dbReference>
<evidence type="ECO:0000256" key="1">
    <source>
        <dbReference type="SAM" id="Coils"/>
    </source>
</evidence>
<feature type="coiled-coil region" evidence="1">
    <location>
        <begin position="278"/>
        <end position="333"/>
    </location>
</feature>
<keyword evidence="1" id="KW-0175">Coiled coil</keyword>
<dbReference type="GO" id="GO:0008168">
    <property type="term" value="F:methyltransferase activity"/>
    <property type="evidence" value="ECO:0007669"/>
    <property type="project" value="UniProtKB-KW"/>
</dbReference>
<evidence type="ECO:0000313" key="3">
    <source>
        <dbReference type="EMBL" id="MFC5551310.1"/>
    </source>
</evidence>
<organism evidence="3 4">
    <name type="scientific">Massilia aerilata</name>
    <dbReference type="NCBI Taxonomy" id="453817"/>
    <lineage>
        <taxon>Bacteria</taxon>
        <taxon>Pseudomonadati</taxon>
        <taxon>Pseudomonadota</taxon>
        <taxon>Betaproteobacteria</taxon>
        <taxon>Burkholderiales</taxon>
        <taxon>Oxalobacteraceae</taxon>
        <taxon>Telluria group</taxon>
        <taxon>Massilia</taxon>
    </lineage>
</organism>
<dbReference type="EMBL" id="JBHSMZ010000018">
    <property type="protein sequence ID" value="MFC5551310.1"/>
    <property type="molecule type" value="Genomic_DNA"/>
</dbReference>
<dbReference type="PANTHER" id="PTHR34203">
    <property type="entry name" value="METHYLTRANSFERASE, FKBM FAMILY PROTEIN"/>
    <property type="match status" value="1"/>
</dbReference>
<dbReference type="SUPFAM" id="SSF57997">
    <property type="entry name" value="Tropomyosin"/>
    <property type="match status" value="1"/>
</dbReference>
<dbReference type="GO" id="GO:0032259">
    <property type="term" value="P:methylation"/>
    <property type="evidence" value="ECO:0007669"/>
    <property type="project" value="UniProtKB-KW"/>
</dbReference>
<keyword evidence="4" id="KW-1185">Reference proteome</keyword>
<proteinExistence type="predicted"/>